<gene>
    <name evidence="1" type="ORF">J3R75_000742</name>
</gene>
<dbReference type="Gene3D" id="3.40.50.300">
    <property type="entry name" value="P-loop containing nucleotide triphosphate hydrolases"/>
    <property type="match status" value="1"/>
</dbReference>
<dbReference type="InterPro" id="IPR052922">
    <property type="entry name" value="Cytidylate_Kinase-2"/>
</dbReference>
<dbReference type="RefSeq" id="WP_307259968.1">
    <property type="nucleotide sequence ID" value="NZ_JAUSVL010000001.1"/>
</dbReference>
<dbReference type="Proteomes" id="UP001238163">
    <property type="component" value="Unassembled WGS sequence"/>
</dbReference>
<dbReference type="SUPFAM" id="SSF52540">
    <property type="entry name" value="P-loop containing nucleoside triphosphate hydrolases"/>
    <property type="match status" value="1"/>
</dbReference>
<organism evidence="1 2">
    <name type="scientific">Oligosphaera ethanolica</name>
    <dbReference type="NCBI Taxonomy" id="760260"/>
    <lineage>
        <taxon>Bacteria</taxon>
        <taxon>Pseudomonadati</taxon>
        <taxon>Lentisphaerota</taxon>
        <taxon>Oligosphaeria</taxon>
        <taxon>Oligosphaerales</taxon>
        <taxon>Oligosphaeraceae</taxon>
        <taxon>Oligosphaera</taxon>
    </lineage>
</organism>
<evidence type="ECO:0000313" key="2">
    <source>
        <dbReference type="Proteomes" id="UP001238163"/>
    </source>
</evidence>
<evidence type="ECO:0000313" key="1">
    <source>
        <dbReference type="EMBL" id="MDQ0288635.1"/>
    </source>
</evidence>
<dbReference type="AlphaFoldDB" id="A0AAE3VDT9"/>
<keyword evidence="1" id="KW-0808">Transferase</keyword>
<dbReference type="GO" id="GO:0016301">
    <property type="term" value="F:kinase activity"/>
    <property type="evidence" value="ECO:0007669"/>
    <property type="project" value="UniProtKB-KW"/>
</dbReference>
<accession>A0AAE3VDT9</accession>
<dbReference type="PANTHER" id="PTHR37816">
    <property type="entry name" value="YALI0E33011P"/>
    <property type="match status" value="1"/>
</dbReference>
<dbReference type="PANTHER" id="PTHR37816:SF3">
    <property type="entry name" value="MODULATES DNA TOPOLOGY"/>
    <property type="match status" value="1"/>
</dbReference>
<reference evidence="1" key="1">
    <citation type="submission" date="2023-07" db="EMBL/GenBank/DDBJ databases">
        <title>Genomic Encyclopedia of Type Strains, Phase IV (KMG-IV): sequencing the most valuable type-strain genomes for metagenomic binning, comparative biology and taxonomic classification.</title>
        <authorList>
            <person name="Goeker M."/>
        </authorList>
    </citation>
    <scope>NUCLEOTIDE SEQUENCE</scope>
    <source>
        <strain evidence="1">DSM 24202</strain>
    </source>
</reference>
<keyword evidence="2" id="KW-1185">Reference proteome</keyword>
<protein>
    <submittedName>
        <fullName evidence="1">Adenylate kinase family enzyme</fullName>
    </submittedName>
</protein>
<comment type="caution">
    <text evidence="1">The sequence shown here is derived from an EMBL/GenBank/DDBJ whole genome shotgun (WGS) entry which is preliminary data.</text>
</comment>
<dbReference type="InterPro" id="IPR027417">
    <property type="entry name" value="P-loop_NTPase"/>
</dbReference>
<proteinExistence type="predicted"/>
<dbReference type="EMBL" id="JAUSVL010000001">
    <property type="protein sequence ID" value="MDQ0288635.1"/>
    <property type="molecule type" value="Genomic_DNA"/>
</dbReference>
<name>A0AAE3VDT9_9BACT</name>
<keyword evidence="1" id="KW-0418">Kinase</keyword>
<sequence length="170" mass="19768">MKRILIIGCSGAGKTTLALALGRRLHLPVHHLDQLWWQPGWVQDTRDNFDRKLAELLRSDCWVIDGDYSRTVRERLHYADTVIWLDYQRLRCVGRVLRRTISLYGRSRPDMPDGCPERFDWTFLRYVWNYNRDARPKLAAAVAGFTGKILVMRTPSQTAAWLRDLAPAGE</sequence>